<keyword evidence="2" id="KW-0378">Hydrolase</keyword>
<protein>
    <submittedName>
        <fullName evidence="4">Rhamnogalacturonan acetylesterase</fullName>
    </submittedName>
</protein>
<dbReference type="InterPro" id="IPR036514">
    <property type="entry name" value="SGNH_hydro_sf"/>
</dbReference>
<feature type="domain" description="SGNH hydrolase-type esterase" evidence="3">
    <location>
        <begin position="54"/>
        <end position="249"/>
    </location>
</feature>
<evidence type="ECO:0000259" key="3">
    <source>
        <dbReference type="Pfam" id="PF13472"/>
    </source>
</evidence>
<dbReference type="AlphaFoldDB" id="A0A5C9A4E5"/>
<gene>
    <name evidence="4" type="ORF">FV139_11035</name>
</gene>
<dbReference type="PANTHER" id="PTHR43695">
    <property type="entry name" value="PUTATIVE (AFU_ORTHOLOGUE AFUA_2G17250)-RELATED"/>
    <property type="match status" value="1"/>
</dbReference>
<keyword evidence="5" id="KW-1185">Reference proteome</keyword>
<dbReference type="InterPro" id="IPR013830">
    <property type="entry name" value="SGNH_hydro"/>
</dbReference>
<accession>A0A5C9A4E5</accession>
<dbReference type="InterPro" id="IPR037459">
    <property type="entry name" value="RhgT-like"/>
</dbReference>
<dbReference type="Pfam" id="PF13472">
    <property type="entry name" value="Lipase_GDSL_2"/>
    <property type="match status" value="1"/>
</dbReference>
<organism evidence="4 5">
    <name type="scientific">Parahaliea maris</name>
    <dbReference type="NCBI Taxonomy" id="2716870"/>
    <lineage>
        <taxon>Bacteria</taxon>
        <taxon>Pseudomonadati</taxon>
        <taxon>Pseudomonadota</taxon>
        <taxon>Gammaproteobacteria</taxon>
        <taxon>Cellvibrionales</taxon>
        <taxon>Halieaceae</taxon>
        <taxon>Parahaliea</taxon>
    </lineage>
</organism>
<dbReference type="Proteomes" id="UP000321039">
    <property type="component" value="Unassembled WGS sequence"/>
</dbReference>
<sequence>MLPPVAMSGSCNDGIIKGETVRSIRLLGALLCAGLLQSLAPDLRAEALTLYLAGDSTMAPKVAEKRPETGWGEALQAWFDEGAVRVENHARNGRSTRTFIEEGRWQAIVEALSPGDYVFIQFGHNDGSEHKTDRYTPPADYRANLVRFVREVRDAGGNPVLMTPVMRRRYDERGSFFDTHGPYPGLVRTLASEATVPLLDMHRDSGALLLERGSEASRSLFLILAPGVFPNYPDGLDDNTHFSPEGARIMAGIAVQEIRQALPELAAHLRGGAN</sequence>
<name>A0A5C9A4E5_9GAMM</name>
<dbReference type="CDD" id="cd01821">
    <property type="entry name" value="Rhamnogalacturan_acetylesterase_like"/>
    <property type="match status" value="1"/>
</dbReference>
<comment type="caution">
    <text evidence="4">The sequence shown here is derived from an EMBL/GenBank/DDBJ whole genome shotgun (WGS) entry which is preliminary data.</text>
</comment>
<comment type="similarity">
    <text evidence="1">Belongs to the 'GDSL' lipolytic enzyme family.</text>
</comment>
<dbReference type="EMBL" id="VRZA01000003">
    <property type="protein sequence ID" value="TXS94131.1"/>
    <property type="molecule type" value="Genomic_DNA"/>
</dbReference>
<evidence type="ECO:0000256" key="1">
    <source>
        <dbReference type="ARBA" id="ARBA00008668"/>
    </source>
</evidence>
<evidence type="ECO:0000256" key="2">
    <source>
        <dbReference type="ARBA" id="ARBA00022801"/>
    </source>
</evidence>
<dbReference type="SUPFAM" id="SSF52266">
    <property type="entry name" value="SGNH hydrolase"/>
    <property type="match status" value="1"/>
</dbReference>
<dbReference type="PANTHER" id="PTHR43695:SF1">
    <property type="entry name" value="RHAMNOGALACTURONAN ACETYLESTERASE"/>
    <property type="match status" value="1"/>
</dbReference>
<dbReference type="GO" id="GO:0016788">
    <property type="term" value="F:hydrolase activity, acting on ester bonds"/>
    <property type="evidence" value="ECO:0007669"/>
    <property type="project" value="UniProtKB-ARBA"/>
</dbReference>
<evidence type="ECO:0000313" key="4">
    <source>
        <dbReference type="EMBL" id="TXS94131.1"/>
    </source>
</evidence>
<proteinExistence type="inferred from homology"/>
<dbReference type="Gene3D" id="3.40.50.1110">
    <property type="entry name" value="SGNH hydrolase"/>
    <property type="match status" value="1"/>
</dbReference>
<evidence type="ECO:0000313" key="5">
    <source>
        <dbReference type="Proteomes" id="UP000321039"/>
    </source>
</evidence>
<reference evidence="4 5" key="1">
    <citation type="submission" date="2019-08" db="EMBL/GenBank/DDBJ databases">
        <title>Parahaliea maris sp. nov., isolated from the surface seawater.</title>
        <authorList>
            <person name="Liu Y."/>
        </authorList>
    </citation>
    <scope>NUCLEOTIDE SEQUENCE [LARGE SCALE GENOMIC DNA]</scope>
    <source>
        <strain evidence="4 5">HSLHS9</strain>
    </source>
</reference>